<sequence length="71" mass="7901">MARLLSIIPKRVPPRAVQVELSLEEAQTLDAVLSNIAGSPISSRRKYCDSVLRMLQDADLPSSEHNDSRVR</sequence>
<reference evidence="1" key="1">
    <citation type="journal article" date="2015" name="Nature">
        <title>Complex archaea that bridge the gap between prokaryotes and eukaryotes.</title>
        <authorList>
            <person name="Spang A."/>
            <person name="Saw J.H."/>
            <person name="Jorgensen S.L."/>
            <person name="Zaremba-Niedzwiedzka K."/>
            <person name="Martijn J."/>
            <person name="Lind A.E."/>
            <person name="van Eijk R."/>
            <person name="Schleper C."/>
            <person name="Guy L."/>
            <person name="Ettema T.J."/>
        </authorList>
    </citation>
    <scope>NUCLEOTIDE SEQUENCE</scope>
</reference>
<organism evidence="1">
    <name type="scientific">marine sediment metagenome</name>
    <dbReference type="NCBI Taxonomy" id="412755"/>
    <lineage>
        <taxon>unclassified sequences</taxon>
        <taxon>metagenomes</taxon>
        <taxon>ecological metagenomes</taxon>
    </lineage>
</organism>
<dbReference type="EMBL" id="LAZR01022806">
    <property type="protein sequence ID" value="KKL80582.1"/>
    <property type="molecule type" value="Genomic_DNA"/>
</dbReference>
<gene>
    <name evidence="1" type="ORF">LCGC14_2003330</name>
</gene>
<protein>
    <submittedName>
        <fullName evidence="1">Uncharacterized protein</fullName>
    </submittedName>
</protein>
<proteinExistence type="predicted"/>
<comment type="caution">
    <text evidence="1">The sequence shown here is derived from an EMBL/GenBank/DDBJ whole genome shotgun (WGS) entry which is preliminary data.</text>
</comment>
<dbReference type="AlphaFoldDB" id="A0A0F9HZL7"/>
<evidence type="ECO:0000313" key="1">
    <source>
        <dbReference type="EMBL" id="KKL80582.1"/>
    </source>
</evidence>
<accession>A0A0F9HZL7</accession>
<name>A0A0F9HZL7_9ZZZZ</name>